<comment type="caution">
    <text evidence="2">The sequence shown here is derived from an EMBL/GenBank/DDBJ whole genome shotgun (WGS) entry which is preliminary data.</text>
</comment>
<sequence>MHLNYIPTVNACFKKTSLIDIGGFDTKLNFAGGEDTDVCLRLRSKGYYFLKALKALVYHDFSSNFLDFCRLWIKYGKGTQMAISNSERG</sequence>
<organism evidence="2">
    <name type="scientific">marine sediment metagenome</name>
    <dbReference type="NCBI Taxonomy" id="412755"/>
    <lineage>
        <taxon>unclassified sequences</taxon>
        <taxon>metagenomes</taxon>
        <taxon>ecological metagenomes</taxon>
    </lineage>
</organism>
<dbReference type="InterPro" id="IPR001173">
    <property type="entry name" value="Glyco_trans_2-like"/>
</dbReference>
<gene>
    <name evidence="2" type="ORF">LCGC14_0706030</name>
</gene>
<evidence type="ECO:0000313" key="2">
    <source>
        <dbReference type="EMBL" id="KKN43157.1"/>
    </source>
</evidence>
<dbReference type="InterPro" id="IPR029044">
    <property type="entry name" value="Nucleotide-diphossugar_trans"/>
</dbReference>
<evidence type="ECO:0000259" key="1">
    <source>
        <dbReference type="Pfam" id="PF13632"/>
    </source>
</evidence>
<feature type="domain" description="Glycosyltransferase 2-like" evidence="1">
    <location>
        <begin position="6"/>
        <end position="79"/>
    </location>
</feature>
<proteinExistence type="predicted"/>
<dbReference type="EMBL" id="LAZR01001531">
    <property type="protein sequence ID" value="KKN43157.1"/>
    <property type="molecule type" value="Genomic_DNA"/>
</dbReference>
<dbReference type="Gene3D" id="3.90.550.10">
    <property type="entry name" value="Spore Coat Polysaccharide Biosynthesis Protein SpsA, Chain A"/>
    <property type="match status" value="1"/>
</dbReference>
<protein>
    <recommendedName>
        <fullName evidence="1">Glycosyltransferase 2-like domain-containing protein</fullName>
    </recommendedName>
</protein>
<accession>A0A0F9R1U7</accession>
<dbReference type="SUPFAM" id="SSF53448">
    <property type="entry name" value="Nucleotide-diphospho-sugar transferases"/>
    <property type="match status" value="1"/>
</dbReference>
<dbReference type="AlphaFoldDB" id="A0A0F9R1U7"/>
<name>A0A0F9R1U7_9ZZZZ</name>
<dbReference type="Pfam" id="PF13632">
    <property type="entry name" value="Glyco_trans_2_3"/>
    <property type="match status" value="1"/>
</dbReference>
<reference evidence="2" key="1">
    <citation type="journal article" date="2015" name="Nature">
        <title>Complex archaea that bridge the gap between prokaryotes and eukaryotes.</title>
        <authorList>
            <person name="Spang A."/>
            <person name="Saw J.H."/>
            <person name="Jorgensen S.L."/>
            <person name="Zaremba-Niedzwiedzka K."/>
            <person name="Martijn J."/>
            <person name="Lind A.E."/>
            <person name="van Eijk R."/>
            <person name="Schleper C."/>
            <person name="Guy L."/>
            <person name="Ettema T.J."/>
        </authorList>
    </citation>
    <scope>NUCLEOTIDE SEQUENCE</scope>
</reference>